<organism evidence="1 2">
    <name type="scientific">Catharanthus roseus</name>
    <name type="common">Madagascar periwinkle</name>
    <name type="synonym">Vinca rosea</name>
    <dbReference type="NCBI Taxonomy" id="4058"/>
    <lineage>
        <taxon>Eukaryota</taxon>
        <taxon>Viridiplantae</taxon>
        <taxon>Streptophyta</taxon>
        <taxon>Embryophyta</taxon>
        <taxon>Tracheophyta</taxon>
        <taxon>Spermatophyta</taxon>
        <taxon>Magnoliopsida</taxon>
        <taxon>eudicotyledons</taxon>
        <taxon>Gunneridae</taxon>
        <taxon>Pentapetalae</taxon>
        <taxon>asterids</taxon>
        <taxon>lamiids</taxon>
        <taxon>Gentianales</taxon>
        <taxon>Apocynaceae</taxon>
        <taxon>Rauvolfioideae</taxon>
        <taxon>Vinceae</taxon>
        <taxon>Catharanthinae</taxon>
        <taxon>Catharanthus</taxon>
    </lineage>
</organism>
<protein>
    <submittedName>
        <fullName evidence="1">Uncharacterized protein</fullName>
    </submittedName>
</protein>
<dbReference type="Proteomes" id="UP001060085">
    <property type="component" value="Linkage Group LG02"/>
</dbReference>
<comment type="caution">
    <text evidence="1">The sequence shown here is derived from an EMBL/GenBank/DDBJ whole genome shotgun (WGS) entry which is preliminary data.</text>
</comment>
<reference evidence="2" key="1">
    <citation type="journal article" date="2023" name="Nat. Plants">
        <title>Single-cell RNA sequencing provides a high-resolution roadmap for understanding the multicellular compartmentation of specialized metabolism.</title>
        <authorList>
            <person name="Sun S."/>
            <person name="Shen X."/>
            <person name="Li Y."/>
            <person name="Li Y."/>
            <person name="Wang S."/>
            <person name="Li R."/>
            <person name="Zhang H."/>
            <person name="Shen G."/>
            <person name="Guo B."/>
            <person name="Wei J."/>
            <person name="Xu J."/>
            <person name="St-Pierre B."/>
            <person name="Chen S."/>
            <person name="Sun C."/>
        </authorList>
    </citation>
    <scope>NUCLEOTIDE SEQUENCE [LARGE SCALE GENOMIC DNA]</scope>
</reference>
<proteinExistence type="predicted"/>
<evidence type="ECO:0000313" key="2">
    <source>
        <dbReference type="Proteomes" id="UP001060085"/>
    </source>
</evidence>
<evidence type="ECO:0000313" key="1">
    <source>
        <dbReference type="EMBL" id="KAI5677658.1"/>
    </source>
</evidence>
<dbReference type="EMBL" id="CM044702">
    <property type="protein sequence ID" value="KAI5677658.1"/>
    <property type="molecule type" value="Genomic_DNA"/>
</dbReference>
<name>A0ACC0BYK6_CATRO</name>
<gene>
    <name evidence="1" type="ORF">M9H77_08608</name>
</gene>
<accession>A0ACC0BYK6</accession>
<sequence>MSFFSSSSSWLCSFILFIVSLLCISRVDFVVSTTQTKIGKGYSLISVEESTDGGFIGLLQVKQKNKIFGPDIPYLQLYVKHETDNRLRVHITDAKKERWEVPYNLIPRDKPPLLGKTIGSKSSRKNQNGFAMAEYAGSELIFSYIADPFSFSVKRKSNGQTLFNSSSDDSDPYSPLVFKDQYLEISTKLPKDASLYGLGENTQPHGIKLYPNDPYTLYTTDISAINLNSDLYGSHPMYMDLRNVGGEAYAHALLLLNSNGMDIFYTGTSLTYKVIGGVLDFYFFSGPGPLDVVNQYTSLIGRPAPMPYWAFGFHQCRWGYHNLSVVEDVVENYQKANLPLDVMWTDDDHMDHRKDFTLSPDNFPRPKLLAFLKKIHARGMKYVVIVDPGIAVNETYGVYQRGIANDVFIKYMGKPYIAQVWPGAVNFPDFLNPKAVDWWADEIRRFHELVPVDGLWIDMNEVSNFCSGLCTIPKDKICPSGTQPGWICCLDCKNITKTRWDEPPYKINASGTQVPIGYKTIATSAVHYNGVLEYDAHSLYGFTETIATHKGLLGIEGKRPFILSRSTYVGSGHYAAHWTGDNKGTWEDLRYSISTMLNFGLFGVPMVGSDICGFYPAPTEELCNRWIEVGAFYPFSRDHANFASPRQELYQWETVAKSGRNALGMRYKLLPYLYTLSYEAHITGAPIARPVFFSFPTLTEFYGLSTQFLLGSSIMVSPVLEANKTEVTALFPPGTWYSLFDMSKAIVSKQSHNVTLDAPLHVVNVHLYQNAIIPMQQGGLVSKEARTTPFTLIVSFPFAATEGQARGNLYLDEDELPEMKLGNGYSTYIDFYATISNGTVKVWSDVQESKYALDKGWIIEKITVLGLDGIGGGFAMEVEGTPVFDFSGVELKETKMKNLVVKEKEEDSDEKKTSMMVEVSGMKLVLGKKFAISWRVGIQS</sequence>
<keyword evidence="2" id="KW-1185">Reference proteome</keyword>